<dbReference type="InterPro" id="IPR016024">
    <property type="entry name" value="ARM-type_fold"/>
</dbReference>
<dbReference type="Gene3D" id="1.25.40.180">
    <property type="match status" value="1"/>
</dbReference>
<name>A0A6C0HLJ6_9ZZZZ</name>
<proteinExistence type="predicted"/>
<accession>A0A6C0HLJ6</accession>
<dbReference type="EMBL" id="MN739976">
    <property type="protein sequence ID" value="QHT80996.1"/>
    <property type="molecule type" value="Genomic_DNA"/>
</dbReference>
<dbReference type="AlphaFoldDB" id="A0A6C0HLJ6"/>
<evidence type="ECO:0008006" key="2">
    <source>
        <dbReference type="Google" id="ProtNLM"/>
    </source>
</evidence>
<evidence type="ECO:0000313" key="1">
    <source>
        <dbReference type="EMBL" id="QHT80996.1"/>
    </source>
</evidence>
<sequence length="314" mass="34692">MAAAVAMMTPKDLYDYEAKMTEMLEIPDSVRAVIAGMEALPVAPVYVRRAPAAGVGRAQAKTTVVSAADAEASWRRSTIHAIKNAARKKDDPDYEKIIAIVNKIVDKTLVEKTADVVGILGTRDEEFRVRIVNFIFDRGVCTPFYSKLLASLIKGLCAAIPAVEEDIAVFCSIDTFNVMFGGETIPYPKSTDEAYDDKVCAWHKHREVRRGFGVFALELFSQGIVSEDMIADSIKTAIEDLEETVCNEDPAVKVMTTERADQIVNFMTEVVKVVGNHVVKVQIEKILTIPKATAKCLGMRSRFRLEDLLKGKVK</sequence>
<reference evidence="1" key="1">
    <citation type="journal article" date="2020" name="Nature">
        <title>Giant virus diversity and host interactions through global metagenomics.</title>
        <authorList>
            <person name="Schulz F."/>
            <person name="Roux S."/>
            <person name="Paez-Espino D."/>
            <person name="Jungbluth S."/>
            <person name="Walsh D.A."/>
            <person name="Denef V.J."/>
            <person name="McMahon K.D."/>
            <person name="Konstantinidis K.T."/>
            <person name="Eloe-Fadrosh E.A."/>
            <person name="Kyrpides N.C."/>
            <person name="Woyke T."/>
        </authorList>
    </citation>
    <scope>NUCLEOTIDE SEQUENCE</scope>
    <source>
        <strain evidence="1">GVMAG-M-3300023184-135</strain>
    </source>
</reference>
<organism evidence="1">
    <name type="scientific">viral metagenome</name>
    <dbReference type="NCBI Taxonomy" id="1070528"/>
    <lineage>
        <taxon>unclassified sequences</taxon>
        <taxon>metagenomes</taxon>
        <taxon>organismal metagenomes</taxon>
    </lineage>
</organism>
<dbReference type="SUPFAM" id="SSF48371">
    <property type="entry name" value="ARM repeat"/>
    <property type="match status" value="1"/>
</dbReference>
<protein>
    <recommendedName>
        <fullName evidence="2">MIF4G domain-containing protein</fullName>
    </recommendedName>
</protein>